<evidence type="ECO:0000313" key="3">
    <source>
        <dbReference type="Proteomes" id="UP001523369"/>
    </source>
</evidence>
<dbReference type="RefSeq" id="WP_253236709.1">
    <property type="nucleotide sequence ID" value="NZ_JAMYJR010000007.1"/>
</dbReference>
<evidence type="ECO:0000259" key="1">
    <source>
        <dbReference type="Pfam" id="PF11716"/>
    </source>
</evidence>
<feature type="domain" description="Mycothiol-dependent maleylpyruvate isomerase metal-binding" evidence="1">
    <location>
        <begin position="13"/>
        <end position="94"/>
    </location>
</feature>
<sequence>MIYELTRQNRLMIADLLDTLDDTQWEAATLCRGWTVRHLAAHFVQPMLVGFGQFFVASIRFRGDTDRTVDHFTRKLARRPRAELIALLRAHAGDHVDPPRVGPMGPFAETCVHLRDIARPLGLTADVPIEHWRRLLDYLCSPGVAPALVPPGRLIGLHLVATDTDWTSGAGPTTVTGPIEALGMAVTGRRAALPDLSGPGVEQLA</sequence>
<dbReference type="EMBL" id="JAMYJR010000007">
    <property type="protein sequence ID" value="MCO8270571.1"/>
    <property type="molecule type" value="Genomic_DNA"/>
</dbReference>
<dbReference type="SUPFAM" id="SSF109854">
    <property type="entry name" value="DinB/YfiT-like putative metalloenzymes"/>
    <property type="match status" value="1"/>
</dbReference>
<organism evidence="2 3">
    <name type="scientific">Paractinoplanes aksuensis</name>
    <dbReference type="NCBI Taxonomy" id="2939490"/>
    <lineage>
        <taxon>Bacteria</taxon>
        <taxon>Bacillati</taxon>
        <taxon>Actinomycetota</taxon>
        <taxon>Actinomycetes</taxon>
        <taxon>Micromonosporales</taxon>
        <taxon>Micromonosporaceae</taxon>
        <taxon>Paractinoplanes</taxon>
    </lineage>
</organism>
<dbReference type="InterPro" id="IPR017517">
    <property type="entry name" value="Maleyloyr_isom"/>
</dbReference>
<dbReference type="Proteomes" id="UP001523369">
    <property type="component" value="Unassembled WGS sequence"/>
</dbReference>
<comment type="caution">
    <text evidence="2">The sequence shown here is derived from an EMBL/GenBank/DDBJ whole genome shotgun (WGS) entry which is preliminary data.</text>
</comment>
<proteinExistence type="predicted"/>
<reference evidence="2 3" key="1">
    <citation type="submission" date="2022-06" db="EMBL/GenBank/DDBJ databases">
        <title>New Species of the Genus Actinoplanes, ActinopZanes ferrugineus.</title>
        <authorList>
            <person name="Ding P."/>
        </authorList>
    </citation>
    <scope>NUCLEOTIDE SEQUENCE [LARGE SCALE GENOMIC DNA]</scope>
    <source>
        <strain evidence="2 3">TRM88003</strain>
    </source>
</reference>
<dbReference type="Pfam" id="PF11716">
    <property type="entry name" value="MDMPI_N"/>
    <property type="match status" value="1"/>
</dbReference>
<accession>A0ABT1DIB7</accession>
<name>A0ABT1DIB7_9ACTN</name>
<keyword evidence="3" id="KW-1185">Reference proteome</keyword>
<dbReference type="NCBIfam" id="TIGR03083">
    <property type="entry name" value="maleylpyruvate isomerase family mycothiol-dependent enzyme"/>
    <property type="match status" value="1"/>
</dbReference>
<gene>
    <name evidence="2" type="ORF">M1L60_08165</name>
</gene>
<evidence type="ECO:0000313" key="2">
    <source>
        <dbReference type="EMBL" id="MCO8270571.1"/>
    </source>
</evidence>
<dbReference type="InterPro" id="IPR024344">
    <property type="entry name" value="MDMPI_metal-binding"/>
</dbReference>
<dbReference type="InterPro" id="IPR034660">
    <property type="entry name" value="DinB/YfiT-like"/>
</dbReference>
<dbReference type="Gene3D" id="1.20.120.450">
    <property type="entry name" value="dinb family like domain"/>
    <property type="match status" value="1"/>
</dbReference>
<dbReference type="GO" id="GO:0016853">
    <property type="term" value="F:isomerase activity"/>
    <property type="evidence" value="ECO:0007669"/>
    <property type="project" value="UniProtKB-KW"/>
</dbReference>
<protein>
    <submittedName>
        <fullName evidence="2">Maleylpyruvate isomerase family mycothiol-dependent enzyme</fullName>
    </submittedName>
</protein>
<keyword evidence="2" id="KW-0413">Isomerase</keyword>